<dbReference type="PANTHER" id="PTHR13266">
    <property type="entry name" value="PROTEASOME INHIBITOR"/>
    <property type="match status" value="1"/>
</dbReference>
<dbReference type="Proteomes" id="UP001566132">
    <property type="component" value="Unassembled WGS sequence"/>
</dbReference>
<comment type="caution">
    <text evidence="6">The sequence shown here is derived from an EMBL/GenBank/DDBJ whole genome shotgun (WGS) entry which is preliminary data.</text>
</comment>
<accession>A0ABD1F101</accession>
<dbReference type="PANTHER" id="PTHR13266:SF1">
    <property type="entry name" value="PROTEASOME INHIBITOR PI31 SUBUNIT"/>
    <property type="match status" value="1"/>
</dbReference>
<evidence type="ECO:0000256" key="3">
    <source>
        <dbReference type="ARBA" id="ARBA00022942"/>
    </source>
</evidence>
<keyword evidence="7" id="KW-1185">Reference proteome</keyword>
<reference evidence="6 7" key="1">
    <citation type="submission" date="2024-05" db="EMBL/GenBank/DDBJ databases">
        <title>Genetic variation in Jamaican populations of the coffee berry borer (Hypothenemus hampei).</title>
        <authorList>
            <person name="Errbii M."/>
            <person name="Myrie A."/>
        </authorList>
    </citation>
    <scope>NUCLEOTIDE SEQUENCE [LARGE SCALE GENOMIC DNA]</scope>
    <source>
        <strain evidence="6">JA-Hopewell-2020-01-JO</strain>
        <tissue evidence="6">Whole body</tissue>
    </source>
</reference>
<evidence type="ECO:0000256" key="1">
    <source>
        <dbReference type="ARBA" id="ARBA00006405"/>
    </source>
</evidence>
<dbReference type="InterPro" id="IPR021625">
    <property type="entry name" value="PI31_Prot_N"/>
</dbReference>
<feature type="domain" description="PI31 proteasome regulator N-terminal" evidence="5">
    <location>
        <begin position="16"/>
        <end position="142"/>
    </location>
</feature>
<sequence length="279" mass="29946">MASGLFGWDLLLASVAKDIKSNQDVLVCLTHLVLVSNGFKCIGLGESKNIDGSESKSESLPKGWTDDYAIRYVYQGKLYNLKATNLDDGLVINLIRVDERTVGTVQLNTRQVAARSGSLDAMIPDNQNIADQIKKELINKVVISKKITDSSTQTVIPPATSDPLREPGRPGGSLGTYPSPRQPMINPYDYGRSDLDPFGVDPLRIGPRIGPGPGGGMLFQPPTGSPSVGPGNLGIPPGSLPPGARFDPFRPPDGLPAPRGPRRPDNDEFPPPGYDDMFM</sequence>
<gene>
    <name evidence="6" type="ORF">ABEB36_005143</name>
</gene>
<evidence type="ECO:0000256" key="2">
    <source>
        <dbReference type="ARBA" id="ARBA00015575"/>
    </source>
</evidence>
<protein>
    <recommendedName>
        <fullName evidence="2">Proteasome inhibitor PI31 subunit</fullName>
    </recommendedName>
</protein>
<evidence type="ECO:0000259" key="5">
    <source>
        <dbReference type="Pfam" id="PF11566"/>
    </source>
</evidence>
<dbReference type="Pfam" id="PF11566">
    <property type="entry name" value="PI31_Prot_N"/>
    <property type="match status" value="1"/>
</dbReference>
<organism evidence="6 7">
    <name type="scientific">Hypothenemus hampei</name>
    <name type="common">Coffee berry borer</name>
    <dbReference type="NCBI Taxonomy" id="57062"/>
    <lineage>
        <taxon>Eukaryota</taxon>
        <taxon>Metazoa</taxon>
        <taxon>Ecdysozoa</taxon>
        <taxon>Arthropoda</taxon>
        <taxon>Hexapoda</taxon>
        <taxon>Insecta</taxon>
        <taxon>Pterygota</taxon>
        <taxon>Neoptera</taxon>
        <taxon>Endopterygota</taxon>
        <taxon>Coleoptera</taxon>
        <taxon>Polyphaga</taxon>
        <taxon>Cucujiformia</taxon>
        <taxon>Curculionidae</taxon>
        <taxon>Scolytinae</taxon>
        <taxon>Hypothenemus</taxon>
    </lineage>
</organism>
<feature type="region of interest" description="Disordered" evidence="4">
    <location>
        <begin position="204"/>
        <end position="279"/>
    </location>
</feature>
<dbReference type="AlphaFoldDB" id="A0ABD1F101"/>
<proteinExistence type="inferred from homology"/>
<comment type="similarity">
    <text evidence="1">Belongs to the proteasome inhibitor PI31 family.</text>
</comment>
<dbReference type="Gene3D" id="3.40.1000.30">
    <property type="match status" value="1"/>
</dbReference>
<evidence type="ECO:0000313" key="6">
    <source>
        <dbReference type="EMBL" id="KAL1505619.1"/>
    </source>
</evidence>
<keyword evidence="3" id="KW-0647">Proteasome</keyword>
<dbReference type="EMBL" id="JBDJPC010000004">
    <property type="protein sequence ID" value="KAL1505619.1"/>
    <property type="molecule type" value="Genomic_DNA"/>
</dbReference>
<feature type="region of interest" description="Disordered" evidence="4">
    <location>
        <begin position="149"/>
        <end position="191"/>
    </location>
</feature>
<dbReference type="InterPro" id="IPR045128">
    <property type="entry name" value="PI31-like"/>
</dbReference>
<name>A0ABD1F101_HYPHA</name>
<evidence type="ECO:0000313" key="7">
    <source>
        <dbReference type="Proteomes" id="UP001566132"/>
    </source>
</evidence>
<feature type="compositionally biased region" description="Pro residues" evidence="4">
    <location>
        <begin position="249"/>
        <end position="259"/>
    </location>
</feature>
<evidence type="ECO:0000256" key="4">
    <source>
        <dbReference type="SAM" id="MobiDB-lite"/>
    </source>
</evidence>
<dbReference type="GO" id="GO:0000502">
    <property type="term" value="C:proteasome complex"/>
    <property type="evidence" value="ECO:0007669"/>
    <property type="project" value="UniProtKB-KW"/>
</dbReference>